<dbReference type="KEGG" id="vg:5470263"/>
<feature type="transmembrane region" description="Helical" evidence="1">
    <location>
        <begin position="165"/>
        <end position="188"/>
    </location>
</feature>
<reference evidence="2 3" key="1">
    <citation type="submission" date="2006-09" db="EMBL/GenBank/DDBJ databases">
        <title>Sequence and annotation of the 288-kb ATCV-1 virus that infects an endosymbiotic Chlorella strain of the heliozoon Acanthocystis turfacea.</title>
        <authorList>
            <person name="Fitzgerald L.A."/>
            <person name="Graves M.V."/>
            <person name="Li X."/>
            <person name="Pfitzner A.J.P."/>
            <person name="Hartigan J."/>
            <person name="Van Etten J.L."/>
        </authorList>
    </citation>
    <scope>NUCLEOTIDE SEQUENCE [LARGE SCALE GENOMIC DNA]</scope>
    <source>
        <strain evidence="2 3">ATCV-1</strain>
    </source>
</reference>
<protein>
    <submittedName>
        <fullName evidence="2">Uncharacterized protein z519L</fullName>
    </submittedName>
</protein>
<keyword evidence="1" id="KW-0472">Membrane</keyword>
<keyword evidence="1" id="KW-0812">Transmembrane</keyword>
<sequence length="189" mass="19888">MLVAGLPVSLYPVGHANPFPFATLFAYPHALGESGGHGPLVHCVAPSTSPQFLPVSVQPSGHTHWPPTEILVMASHLDGWTYSFAAFASSLASWVVISYISASCLRATSGGGDIIRNWIAASHTVRILGLLSKVGCVTDGLLTRLACCTVFSCRSFLKLASAAACFLRSCVIVCIALEVFVAMVSLVLL</sequence>
<evidence type="ECO:0000313" key="2">
    <source>
        <dbReference type="EMBL" id="ABT16653.1"/>
    </source>
</evidence>
<dbReference type="GeneID" id="5470263"/>
<keyword evidence="3" id="KW-1185">Reference proteome</keyword>
<evidence type="ECO:0000313" key="3">
    <source>
        <dbReference type="Proteomes" id="UP000202420"/>
    </source>
</evidence>
<dbReference type="EMBL" id="EF101928">
    <property type="protein sequence ID" value="ABT16653.1"/>
    <property type="molecule type" value="Genomic_DNA"/>
</dbReference>
<gene>
    <name evidence="2" type="primary">z519L</name>
    <name evidence="2" type="ORF">ATCV1_z519L</name>
</gene>
<organism evidence="2 3">
    <name type="scientific">Chlorovirus heliozoae</name>
    <dbReference type="NCBI Taxonomy" id="322019"/>
    <lineage>
        <taxon>Viruses</taxon>
        <taxon>Varidnaviria</taxon>
        <taxon>Bamfordvirae</taxon>
        <taxon>Nucleocytoviricota</taxon>
        <taxon>Megaviricetes</taxon>
        <taxon>Algavirales</taxon>
        <taxon>Phycodnaviridae</taxon>
        <taxon>Chlorovirus</taxon>
    </lineage>
</organism>
<keyword evidence="1" id="KW-1133">Transmembrane helix</keyword>
<name>A7K9C9_9PHYC</name>
<feature type="transmembrane region" description="Helical" evidence="1">
    <location>
        <begin position="80"/>
        <end position="100"/>
    </location>
</feature>
<accession>A7K9C9</accession>
<dbReference type="RefSeq" id="YP_001427000.1">
    <property type="nucleotide sequence ID" value="NC_008724.1"/>
</dbReference>
<proteinExistence type="predicted"/>
<dbReference type="Proteomes" id="UP000202420">
    <property type="component" value="Segment"/>
</dbReference>
<evidence type="ECO:0000256" key="1">
    <source>
        <dbReference type="SAM" id="Phobius"/>
    </source>
</evidence>